<dbReference type="KEGG" id="glj:GKIL_3197"/>
<dbReference type="OrthoDB" id="8816883at2"/>
<feature type="chain" id="PRO_5004663839" description="TonB C-terminal domain-containing protein" evidence="1">
    <location>
        <begin position="21"/>
        <end position="348"/>
    </location>
</feature>
<protein>
    <recommendedName>
        <fullName evidence="4">TonB C-terminal domain-containing protein</fullName>
    </recommendedName>
</protein>
<evidence type="ECO:0008006" key="4">
    <source>
        <dbReference type="Google" id="ProtNLM"/>
    </source>
</evidence>
<organism evidence="2 3">
    <name type="scientific">Gloeobacter kilaueensis (strain ATCC BAA-2537 / CCAP 1431/1 / ULC 316 / JS1)</name>
    <dbReference type="NCBI Taxonomy" id="1183438"/>
    <lineage>
        <taxon>Bacteria</taxon>
        <taxon>Bacillati</taxon>
        <taxon>Cyanobacteriota</taxon>
        <taxon>Cyanophyceae</taxon>
        <taxon>Gloeobacterales</taxon>
        <taxon>Gloeobacteraceae</taxon>
        <taxon>Gloeobacter</taxon>
    </lineage>
</organism>
<sequence>MKNRLLFLLSACLLIGPVFAQGAGPKTASRPSFSELSTYNASVRNAVLSRWKIPFVERTTTIDVTANIGADGKLVSSDIQVSPKIGTSEAVRKSIEEALVAIPAFAAPPGAQPYAAEFRLRAQIGPFLADCYPVKVYVPVAHVDQPDEKIVPSSLEGIKQGIAAWNTFISRRDDKLPPVLALVEQPEQADVRIDALVDATAFGPYISDEANGQQIVRIVTKFDAGGAVQDGYRWRHPGELKQQSEFQLGRMLGLSPVNDSDKNILFGGPTRSEPKIQTETASTKYVETYYASSFSGHTSGEGSRGHIPNNFSIEKYGGYGTVEPQERLVNPDQVEQVANRVRTHSCKG</sequence>
<proteinExistence type="predicted"/>
<dbReference type="HOGENOM" id="CLU_849314_0_0_3"/>
<feature type="signal peptide" evidence="1">
    <location>
        <begin position="1"/>
        <end position="20"/>
    </location>
</feature>
<evidence type="ECO:0000256" key="1">
    <source>
        <dbReference type="SAM" id="SignalP"/>
    </source>
</evidence>
<reference evidence="2 3" key="1">
    <citation type="journal article" date="2013" name="PLoS ONE">
        <title>Cultivation and Complete Genome Sequencing of Gloeobacter kilaueensis sp. nov., from a Lava Cave in Kilauea Caldera, Hawai'i.</title>
        <authorList>
            <person name="Saw J.H."/>
            <person name="Schatz M."/>
            <person name="Brown M.V."/>
            <person name="Kunkel D.D."/>
            <person name="Foster J.S."/>
            <person name="Shick H."/>
            <person name="Christensen S."/>
            <person name="Hou S."/>
            <person name="Wan X."/>
            <person name="Donachie S.P."/>
        </authorList>
    </citation>
    <scope>NUCLEOTIDE SEQUENCE [LARGE SCALE GENOMIC DNA]</scope>
    <source>
        <strain evidence="3">JS</strain>
    </source>
</reference>
<gene>
    <name evidence="2" type="ORF">GKIL_3197</name>
</gene>
<dbReference type="eggNOG" id="COG5549">
    <property type="taxonomic scope" value="Bacteria"/>
</dbReference>
<name>U5QKQ6_GLOK1</name>
<keyword evidence="1" id="KW-0732">Signal</keyword>
<evidence type="ECO:0000313" key="2">
    <source>
        <dbReference type="EMBL" id="AGY59443.1"/>
    </source>
</evidence>
<dbReference type="EMBL" id="CP003587">
    <property type="protein sequence ID" value="AGY59443.1"/>
    <property type="molecule type" value="Genomic_DNA"/>
</dbReference>
<dbReference type="AlphaFoldDB" id="U5QKQ6"/>
<keyword evidence="3" id="KW-1185">Reference proteome</keyword>
<dbReference type="RefSeq" id="WP_023174716.1">
    <property type="nucleotide sequence ID" value="NC_022600.1"/>
</dbReference>
<evidence type="ECO:0000313" key="3">
    <source>
        <dbReference type="Proteomes" id="UP000017396"/>
    </source>
</evidence>
<accession>U5QKQ6</accession>
<dbReference type="Proteomes" id="UP000017396">
    <property type="component" value="Chromosome"/>
</dbReference>